<keyword evidence="15" id="KW-0472">Membrane</keyword>
<keyword evidence="7 15" id="KW-0812">Transmembrane</keyword>
<comment type="subcellular location">
    <subcellularLocation>
        <location evidence="3">Vacuole membrane</location>
        <topology evidence="3">Multi-pass membrane protein</topology>
    </subcellularLocation>
</comment>
<feature type="transmembrane region" description="Helical" evidence="15">
    <location>
        <begin position="544"/>
        <end position="563"/>
    </location>
</feature>
<evidence type="ECO:0000313" key="18">
    <source>
        <dbReference type="Proteomes" id="UP001150907"/>
    </source>
</evidence>
<dbReference type="GO" id="GO:0006508">
    <property type="term" value="P:proteolysis"/>
    <property type="evidence" value="ECO:0007669"/>
    <property type="project" value="UniProtKB-KW"/>
</dbReference>
<keyword evidence="5" id="KW-0926">Vacuole</keyword>
<evidence type="ECO:0000256" key="4">
    <source>
        <dbReference type="ARBA" id="ARBA00010918"/>
    </source>
</evidence>
<feature type="domain" description="Peptidase M28" evidence="16">
    <location>
        <begin position="149"/>
        <end position="336"/>
    </location>
</feature>
<sequence length="1199" mass="130231">MTLGAAGGPPKGARPPSWWAAVLATALQLAALTALLLFVANSLSVSSYTSALLSRDATVASQFAASAGANISNERSFDVERALSDLEQIAQTPHSLNDPRSIDVRDYLRTTIEGIIAGTSAQFSDPVVNGTVAEFKAKGWLVYWEDSSLVVRVPGTGSHAEALLVQAHYDAVPMSHGAYDDGVGVVVCVELLRNLIRYPVRYPVLINIDWGEENGLFGAMLFARFHPWAENVRAYINLEAGGVGGRAMVFRASHPTLLNAYKQAAQKPCASLVGNNAFKLGIVKSDTDYSIYTTSYGLPGLDLAFTDHRNLYHTARDHFREATAESVLSMGAAVLRTARIIADSSNILPSLPRSSRLPARPHPTRAHIGMQASTRETGLQHKGTDNAIKDAVFYDVLSRFMVVRSYSAEMWLNICTGIAGIVIVIALQYPFARPLLASHVTPHASTLALDSSSPAERLVLQLGQDGLFSGLLEGLAHLVKGYMAGLFGSLVFTGLLISMVTPRLAYTHLALFVMLLFSAAALSTTCVLVVWVRRSRLPDMHVMVWHSWCLMCCLVLLLLVAPLNAAGIGLFYRDILYTWASIAAAVLTAMMDPNTHLYTLWRERVDRLAQRLFFRPDPSDSQRERLLHRNSSSEALNGANGDEVSVGDQSNSNQHLVLADGHPLVVGVLFLLSSLRAFVGVFLPLLIGIDTMLRLLIVFKDHLPDGSPPVACTTIAALDIATFVLFLAPYIVSATNDIDQYWLVRWIGLAAAPFLRRLLPAWKQNMLANRHISATRPRSQISLHTNYARHRDSIDAESTRSSFEGGSNGGLTGHGANENEVDDVGERVIVLDSGRRSNPRSVGSNMHAAGGLAGGEESREEESSDEELGNRPVPARFSSTETREMVGRGMIYTWAGVWLALWVGAQLVMLAGEGYTEKANPLKVRVSQSTRVSAECLLAGNSTSSACSQSRLVLSSPDSTGLVRLLNAACPDDVTRACYTRSTRDFYQCDMAYHYESRNGTWSPATAINITSVHHTSANVEHGTQFTVTLNFSAPETRTCFIDFGAHHGFSQQAYPNPRPVAPPITKYKRESAEPHLPAIDRVMLPVIDRARFVDGVTGAVAPIVEPVNERDAVFSGRIYAHKRSFDSNGQFSAVIQYSVPVANASKLRGALVDISCYFDVVDRHAPLLGSIIGAAPKWAIFTPASNTLSIVTVTGVEL</sequence>
<feature type="transmembrane region" description="Helical" evidence="15">
    <location>
        <begin position="664"/>
        <end position="689"/>
    </location>
</feature>
<evidence type="ECO:0000256" key="13">
    <source>
        <dbReference type="RuleBase" id="RU361240"/>
    </source>
</evidence>
<dbReference type="Gene3D" id="3.40.630.10">
    <property type="entry name" value="Zn peptidases"/>
    <property type="match status" value="1"/>
</dbReference>
<name>A0A9W8BGM0_9FUNG</name>
<keyword evidence="12" id="KW-0325">Glycoprotein</keyword>
<reference evidence="17" key="1">
    <citation type="submission" date="2022-07" db="EMBL/GenBank/DDBJ databases">
        <title>Phylogenomic reconstructions and comparative analyses of Kickxellomycotina fungi.</title>
        <authorList>
            <person name="Reynolds N.K."/>
            <person name="Stajich J.E."/>
            <person name="Barry K."/>
            <person name="Grigoriev I.V."/>
            <person name="Crous P."/>
            <person name="Smith M.E."/>
        </authorList>
    </citation>
    <scope>NUCLEOTIDE SEQUENCE</scope>
    <source>
        <strain evidence="17">IMI 214461</strain>
    </source>
</reference>
<evidence type="ECO:0000256" key="5">
    <source>
        <dbReference type="ARBA" id="ARBA00022554"/>
    </source>
</evidence>
<evidence type="ECO:0000259" key="16">
    <source>
        <dbReference type="Pfam" id="PF04389"/>
    </source>
</evidence>
<dbReference type="GO" id="GO:0046872">
    <property type="term" value="F:metal ion binding"/>
    <property type="evidence" value="ECO:0007669"/>
    <property type="project" value="UniProtKB-KW"/>
</dbReference>
<feature type="transmembrane region" description="Helical" evidence="15">
    <location>
        <begin position="575"/>
        <end position="591"/>
    </location>
</feature>
<dbReference type="AlphaFoldDB" id="A0A9W8BGM0"/>
<dbReference type="SUPFAM" id="SSF53187">
    <property type="entry name" value="Zn-dependent exopeptidases"/>
    <property type="match status" value="1"/>
</dbReference>
<dbReference type="InterPro" id="IPR045175">
    <property type="entry name" value="M28_fam"/>
</dbReference>
<feature type="region of interest" description="Disordered" evidence="14">
    <location>
        <begin position="792"/>
        <end position="819"/>
    </location>
</feature>
<feature type="transmembrane region" description="Helical" evidence="15">
    <location>
        <begin position="743"/>
        <end position="759"/>
    </location>
</feature>
<dbReference type="Proteomes" id="UP001150907">
    <property type="component" value="Unassembled WGS sequence"/>
</dbReference>
<dbReference type="EMBL" id="JANBQF010000062">
    <property type="protein sequence ID" value="KAJ2006396.1"/>
    <property type="molecule type" value="Genomic_DNA"/>
</dbReference>
<evidence type="ECO:0000256" key="1">
    <source>
        <dbReference type="ARBA" id="ARBA00001947"/>
    </source>
</evidence>
<evidence type="ECO:0000256" key="8">
    <source>
        <dbReference type="ARBA" id="ARBA00022801"/>
    </source>
</evidence>
<evidence type="ECO:0000313" key="17">
    <source>
        <dbReference type="EMBL" id="KAJ2006396.1"/>
    </source>
</evidence>
<keyword evidence="6 13" id="KW-0645">Protease</keyword>
<comment type="function">
    <text evidence="2">May be involved in vacuolar sorting and osmoregulation.</text>
</comment>
<proteinExistence type="inferred from homology"/>
<evidence type="ECO:0000256" key="10">
    <source>
        <dbReference type="ARBA" id="ARBA00022989"/>
    </source>
</evidence>
<evidence type="ECO:0000256" key="11">
    <source>
        <dbReference type="ARBA" id="ARBA00023049"/>
    </source>
</evidence>
<organism evidence="17 18">
    <name type="scientific">Coemansia thaxteri</name>
    <dbReference type="NCBI Taxonomy" id="2663907"/>
    <lineage>
        <taxon>Eukaryota</taxon>
        <taxon>Fungi</taxon>
        <taxon>Fungi incertae sedis</taxon>
        <taxon>Zoopagomycota</taxon>
        <taxon>Kickxellomycotina</taxon>
        <taxon>Kickxellomycetes</taxon>
        <taxon>Kickxellales</taxon>
        <taxon>Kickxellaceae</taxon>
        <taxon>Coemansia</taxon>
    </lineage>
</organism>
<feature type="transmembrane region" description="Helical" evidence="15">
    <location>
        <begin position="410"/>
        <end position="431"/>
    </location>
</feature>
<evidence type="ECO:0000256" key="9">
    <source>
        <dbReference type="ARBA" id="ARBA00022833"/>
    </source>
</evidence>
<dbReference type="PANTHER" id="PTHR12147">
    <property type="entry name" value="METALLOPEPTIDASE M28 FAMILY MEMBER"/>
    <property type="match status" value="1"/>
</dbReference>
<keyword evidence="9 13" id="KW-0862">Zinc</keyword>
<accession>A0A9W8BGM0</accession>
<feature type="region of interest" description="Disordered" evidence="14">
    <location>
        <begin position="835"/>
        <end position="874"/>
    </location>
</feature>
<keyword evidence="8 13" id="KW-0378">Hydrolase</keyword>
<keyword evidence="10 15" id="KW-1133">Transmembrane helix</keyword>
<evidence type="ECO:0000256" key="15">
    <source>
        <dbReference type="SAM" id="Phobius"/>
    </source>
</evidence>
<evidence type="ECO:0000256" key="6">
    <source>
        <dbReference type="ARBA" id="ARBA00022670"/>
    </source>
</evidence>
<evidence type="ECO:0000256" key="12">
    <source>
        <dbReference type="ARBA" id="ARBA00023180"/>
    </source>
</evidence>
<keyword evidence="11" id="KW-0482">Metalloprotease</keyword>
<feature type="transmembrane region" description="Helical" evidence="15">
    <location>
        <begin position="710"/>
        <end position="731"/>
    </location>
</feature>
<comment type="similarity">
    <text evidence="4 13">Belongs to the peptidase M28 family.</text>
</comment>
<evidence type="ECO:0000256" key="7">
    <source>
        <dbReference type="ARBA" id="ARBA00022692"/>
    </source>
</evidence>
<dbReference type="InterPro" id="IPR007484">
    <property type="entry name" value="Peptidase_M28"/>
</dbReference>
<dbReference type="EC" id="3.4.-.-" evidence="13"/>
<feature type="transmembrane region" description="Helical" evidence="15">
    <location>
        <begin position="475"/>
        <end position="497"/>
    </location>
</feature>
<feature type="transmembrane region" description="Helical" evidence="15">
    <location>
        <begin position="891"/>
        <end position="912"/>
    </location>
</feature>
<dbReference type="GO" id="GO:0008235">
    <property type="term" value="F:metalloexopeptidase activity"/>
    <property type="evidence" value="ECO:0007669"/>
    <property type="project" value="InterPro"/>
</dbReference>
<comment type="cofactor">
    <cofactor evidence="1">
        <name>Zn(2+)</name>
        <dbReference type="ChEBI" id="CHEBI:29105"/>
    </cofactor>
</comment>
<dbReference type="Pfam" id="PF04389">
    <property type="entry name" value="Peptidase_M28"/>
    <property type="match status" value="1"/>
</dbReference>
<feature type="compositionally biased region" description="Acidic residues" evidence="14">
    <location>
        <begin position="858"/>
        <end position="867"/>
    </location>
</feature>
<evidence type="ECO:0000256" key="14">
    <source>
        <dbReference type="SAM" id="MobiDB-lite"/>
    </source>
</evidence>
<comment type="caution">
    <text evidence="17">The sequence shown here is derived from an EMBL/GenBank/DDBJ whole genome shotgun (WGS) entry which is preliminary data.</text>
</comment>
<dbReference type="OrthoDB" id="76293at2759"/>
<keyword evidence="13" id="KW-0479">Metal-binding</keyword>
<keyword evidence="18" id="KW-1185">Reference proteome</keyword>
<evidence type="ECO:0000256" key="3">
    <source>
        <dbReference type="ARBA" id="ARBA00004128"/>
    </source>
</evidence>
<dbReference type="PANTHER" id="PTHR12147:SF58">
    <property type="entry name" value="VACUOLAR MEMBRANE PROTEASE"/>
    <property type="match status" value="1"/>
</dbReference>
<gene>
    <name evidence="17" type="ORF">H4R26_001398</name>
</gene>
<feature type="transmembrane region" description="Helical" evidence="15">
    <location>
        <begin position="18"/>
        <end position="40"/>
    </location>
</feature>
<protein>
    <recommendedName>
        <fullName evidence="13">Peptide hydrolase</fullName>
        <ecNumber evidence="13">3.4.-.-</ecNumber>
    </recommendedName>
</protein>
<dbReference type="GO" id="GO:0005774">
    <property type="term" value="C:vacuolar membrane"/>
    <property type="evidence" value="ECO:0007669"/>
    <property type="project" value="UniProtKB-SubCell"/>
</dbReference>
<evidence type="ECO:0000256" key="2">
    <source>
        <dbReference type="ARBA" id="ARBA00003273"/>
    </source>
</evidence>
<feature type="transmembrane region" description="Helical" evidence="15">
    <location>
        <begin position="509"/>
        <end position="532"/>
    </location>
</feature>